<dbReference type="EMBL" id="JAVYJV010000021">
    <property type="protein sequence ID" value="KAK4342374.1"/>
    <property type="molecule type" value="Genomic_DNA"/>
</dbReference>
<evidence type="ECO:0000313" key="1">
    <source>
        <dbReference type="EMBL" id="KAK4342374.1"/>
    </source>
</evidence>
<dbReference type="Proteomes" id="UP001291623">
    <property type="component" value="Unassembled WGS sequence"/>
</dbReference>
<proteinExistence type="predicted"/>
<accession>A0AAE1QYK2</accession>
<name>A0AAE1QYK2_9SOLA</name>
<gene>
    <name evidence="1" type="ORF">RND71_038190</name>
</gene>
<comment type="caution">
    <text evidence="1">The sequence shown here is derived from an EMBL/GenBank/DDBJ whole genome shotgun (WGS) entry which is preliminary data.</text>
</comment>
<dbReference type="AlphaFoldDB" id="A0AAE1QYK2"/>
<evidence type="ECO:0000313" key="2">
    <source>
        <dbReference type="Proteomes" id="UP001291623"/>
    </source>
</evidence>
<organism evidence="1 2">
    <name type="scientific">Anisodus tanguticus</name>
    <dbReference type="NCBI Taxonomy" id="243964"/>
    <lineage>
        <taxon>Eukaryota</taxon>
        <taxon>Viridiplantae</taxon>
        <taxon>Streptophyta</taxon>
        <taxon>Embryophyta</taxon>
        <taxon>Tracheophyta</taxon>
        <taxon>Spermatophyta</taxon>
        <taxon>Magnoliopsida</taxon>
        <taxon>eudicotyledons</taxon>
        <taxon>Gunneridae</taxon>
        <taxon>Pentapetalae</taxon>
        <taxon>asterids</taxon>
        <taxon>lamiids</taxon>
        <taxon>Solanales</taxon>
        <taxon>Solanaceae</taxon>
        <taxon>Solanoideae</taxon>
        <taxon>Hyoscyameae</taxon>
        <taxon>Anisodus</taxon>
    </lineage>
</organism>
<protein>
    <submittedName>
        <fullName evidence="1">Uncharacterized protein</fullName>
    </submittedName>
</protein>
<reference evidence="1" key="1">
    <citation type="submission" date="2023-12" db="EMBL/GenBank/DDBJ databases">
        <title>Genome assembly of Anisodus tanguticus.</title>
        <authorList>
            <person name="Wang Y.-J."/>
        </authorList>
    </citation>
    <scope>NUCLEOTIDE SEQUENCE</scope>
    <source>
        <strain evidence="1">KB-2021</strain>
        <tissue evidence="1">Leaf</tissue>
    </source>
</reference>
<keyword evidence="2" id="KW-1185">Reference proteome</keyword>
<sequence>MYNKLIVGQVLYSLDLKYTTTTFIAAMSYILPIIRSHAKIVGIVRTVAGVMIMTIVKGPDVLDKRKAPS</sequence>